<keyword evidence="2" id="KW-0067">ATP-binding</keyword>
<evidence type="ECO:0000256" key="2">
    <source>
        <dbReference type="ARBA" id="ARBA00022840"/>
    </source>
</evidence>
<dbReference type="AlphaFoldDB" id="A0A6N7IU45"/>
<reference evidence="8 9" key="1">
    <citation type="submission" date="2019-10" db="EMBL/GenBank/DDBJ databases">
        <title>Comparative genomics of sulfur disproportionating microorganisms.</title>
        <authorList>
            <person name="Ward L.M."/>
            <person name="Bertran E."/>
            <person name="Johnston D."/>
        </authorList>
    </citation>
    <scope>NUCLEOTIDE SEQUENCE [LARGE SCALE GENOMIC DNA]</scope>
    <source>
        <strain evidence="8 9">DSM 14055</strain>
    </source>
</reference>
<dbReference type="PROSITE" id="PS50112">
    <property type="entry name" value="PAS"/>
    <property type="match status" value="2"/>
</dbReference>
<dbReference type="GO" id="GO:0005524">
    <property type="term" value="F:ATP binding"/>
    <property type="evidence" value="ECO:0007669"/>
    <property type="project" value="UniProtKB-KW"/>
</dbReference>
<dbReference type="InterPro" id="IPR002078">
    <property type="entry name" value="Sigma_54_int"/>
</dbReference>
<evidence type="ECO:0000256" key="5">
    <source>
        <dbReference type="ARBA" id="ARBA00023163"/>
    </source>
</evidence>
<dbReference type="FunFam" id="3.40.50.300:FF:000006">
    <property type="entry name" value="DNA-binding transcriptional regulator NtrC"/>
    <property type="match status" value="1"/>
</dbReference>
<evidence type="ECO:0000259" key="7">
    <source>
        <dbReference type="PROSITE" id="PS50112"/>
    </source>
</evidence>
<protein>
    <submittedName>
        <fullName evidence="8">PAS domain S-box protein</fullName>
    </submittedName>
</protein>
<dbReference type="Proteomes" id="UP000441717">
    <property type="component" value="Unassembled WGS sequence"/>
</dbReference>
<dbReference type="Pfam" id="PF00158">
    <property type="entry name" value="Sigma54_activat"/>
    <property type="match status" value="1"/>
</dbReference>
<comment type="caution">
    <text evidence="8">The sequence shown here is derived from an EMBL/GenBank/DDBJ whole genome shotgun (WGS) entry which is preliminary data.</text>
</comment>
<dbReference type="InterPro" id="IPR025662">
    <property type="entry name" value="Sigma_54_int_dom_ATP-bd_1"/>
</dbReference>
<dbReference type="PROSITE" id="PS50045">
    <property type="entry name" value="SIGMA54_INTERACT_4"/>
    <property type="match status" value="1"/>
</dbReference>
<dbReference type="NCBIfam" id="TIGR00229">
    <property type="entry name" value="sensory_box"/>
    <property type="match status" value="2"/>
</dbReference>
<feature type="domain" description="Sigma-54 factor interaction" evidence="6">
    <location>
        <begin position="272"/>
        <end position="502"/>
    </location>
</feature>
<accession>A0A6N7IU45</accession>
<dbReference type="InterPro" id="IPR035965">
    <property type="entry name" value="PAS-like_dom_sf"/>
</dbReference>
<organism evidence="8 9">
    <name type="scientific">Desulfofundulus thermobenzoicus</name>
    <dbReference type="NCBI Taxonomy" id="29376"/>
    <lineage>
        <taxon>Bacteria</taxon>
        <taxon>Bacillati</taxon>
        <taxon>Bacillota</taxon>
        <taxon>Clostridia</taxon>
        <taxon>Eubacteriales</taxon>
        <taxon>Peptococcaceae</taxon>
        <taxon>Desulfofundulus</taxon>
    </lineage>
</organism>
<dbReference type="Pfam" id="PF25601">
    <property type="entry name" value="AAA_lid_14"/>
    <property type="match status" value="1"/>
</dbReference>
<name>A0A6N7IU45_9FIRM</name>
<dbReference type="InterPro" id="IPR027417">
    <property type="entry name" value="P-loop_NTPase"/>
</dbReference>
<dbReference type="SMART" id="SM00382">
    <property type="entry name" value="AAA"/>
    <property type="match status" value="1"/>
</dbReference>
<dbReference type="SUPFAM" id="SSF55785">
    <property type="entry name" value="PYP-like sensor domain (PAS domain)"/>
    <property type="match status" value="2"/>
</dbReference>
<dbReference type="SMART" id="SM00091">
    <property type="entry name" value="PAS"/>
    <property type="match status" value="2"/>
</dbReference>
<dbReference type="InterPro" id="IPR003593">
    <property type="entry name" value="AAA+_ATPase"/>
</dbReference>
<evidence type="ECO:0000313" key="8">
    <source>
        <dbReference type="EMBL" id="MQL53655.1"/>
    </source>
</evidence>
<keyword evidence="9" id="KW-1185">Reference proteome</keyword>
<evidence type="ECO:0000313" key="9">
    <source>
        <dbReference type="Proteomes" id="UP000441717"/>
    </source>
</evidence>
<dbReference type="PROSITE" id="PS00688">
    <property type="entry name" value="SIGMA54_INTERACT_3"/>
    <property type="match status" value="1"/>
</dbReference>
<evidence type="ECO:0000259" key="6">
    <source>
        <dbReference type="PROSITE" id="PS50045"/>
    </source>
</evidence>
<dbReference type="Pfam" id="PF02954">
    <property type="entry name" value="HTH_8"/>
    <property type="match status" value="1"/>
</dbReference>
<dbReference type="Gene3D" id="1.10.10.60">
    <property type="entry name" value="Homeodomain-like"/>
    <property type="match status" value="1"/>
</dbReference>
<dbReference type="InterPro" id="IPR058031">
    <property type="entry name" value="AAA_lid_NorR"/>
</dbReference>
<dbReference type="SUPFAM" id="SSF52540">
    <property type="entry name" value="P-loop containing nucleoside triphosphate hydrolases"/>
    <property type="match status" value="1"/>
</dbReference>
<dbReference type="InterPro" id="IPR013767">
    <property type="entry name" value="PAS_fold"/>
</dbReference>
<dbReference type="InterPro" id="IPR025943">
    <property type="entry name" value="Sigma_54_int_dom_ATP-bd_2"/>
</dbReference>
<dbReference type="Gene3D" id="3.40.50.300">
    <property type="entry name" value="P-loop containing nucleotide triphosphate hydrolases"/>
    <property type="match status" value="1"/>
</dbReference>
<dbReference type="CDD" id="cd00130">
    <property type="entry name" value="PAS"/>
    <property type="match status" value="2"/>
</dbReference>
<dbReference type="SUPFAM" id="SSF46689">
    <property type="entry name" value="Homeodomain-like"/>
    <property type="match status" value="1"/>
</dbReference>
<dbReference type="CDD" id="cd00009">
    <property type="entry name" value="AAA"/>
    <property type="match status" value="1"/>
</dbReference>
<dbReference type="Gene3D" id="1.10.8.60">
    <property type="match status" value="1"/>
</dbReference>
<dbReference type="PROSITE" id="PS00675">
    <property type="entry name" value="SIGMA54_INTERACT_1"/>
    <property type="match status" value="1"/>
</dbReference>
<evidence type="ECO:0000256" key="4">
    <source>
        <dbReference type="ARBA" id="ARBA00023125"/>
    </source>
</evidence>
<dbReference type="GO" id="GO:0006355">
    <property type="term" value="P:regulation of DNA-templated transcription"/>
    <property type="evidence" value="ECO:0007669"/>
    <property type="project" value="InterPro"/>
</dbReference>
<feature type="domain" description="PAS" evidence="7">
    <location>
        <begin position="12"/>
        <end position="63"/>
    </location>
</feature>
<keyword evidence="3" id="KW-0805">Transcription regulation</keyword>
<keyword evidence="4" id="KW-0238">DNA-binding</keyword>
<dbReference type="EMBL" id="WHYR01000059">
    <property type="protein sequence ID" value="MQL53655.1"/>
    <property type="molecule type" value="Genomic_DNA"/>
</dbReference>
<dbReference type="PROSITE" id="PS00676">
    <property type="entry name" value="SIGMA54_INTERACT_2"/>
    <property type="match status" value="1"/>
</dbReference>
<keyword evidence="5" id="KW-0804">Transcription</keyword>
<proteinExistence type="predicted"/>
<dbReference type="PRINTS" id="PR01590">
    <property type="entry name" value="HTHFIS"/>
</dbReference>
<dbReference type="OrthoDB" id="9765164at2"/>
<gene>
    <name evidence="8" type="ORF">GFC01_15580</name>
</gene>
<dbReference type="InterPro" id="IPR009057">
    <property type="entry name" value="Homeodomain-like_sf"/>
</dbReference>
<dbReference type="Gene3D" id="3.30.450.20">
    <property type="entry name" value="PAS domain"/>
    <property type="match status" value="2"/>
</dbReference>
<dbReference type="GO" id="GO:0043565">
    <property type="term" value="F:sequence-specific DNA binding"/>
    <property type="evidence" value="ECO:0007669"/>
    <property type="project" value="InterPro"/>
</dbReference>
<dbReference type="InterPro" id="IPR002197">
    <property type="entry name" value="HTH_Fis"/>
</dbReference>
<dbReference type="Pfam" id="PF00989">
    <property type="entry name" value="PAS"/>
    <property type="match status" value="2"/>
</dbReference>
<dbReference type="InterPro" id="IPR000014">
    <property type="entry name" value="PAS"/>
</dbReference>
<feature type="domain" description="PAS" evidence="7">
    <location>
        <begin position="132"/>
        <end position="183"/>
    </location>
</feature>
<evidence type="ECO:0000256" key="3">
    <source>
        <dbReference type="ARBA" id="ARBA00023015"/>
    </source>
</evidence>
<dbReference type="PANTHER" id="PTHR32071">
    <property type="entry name" value="TRANSCRIPTIONAL REGULATORY PROTEIN"/>
    <property type="match status" value="1"/>
</dbReference>
<keyword evidence="1" id="KW-0547">Nucleotide-binding</keyword>
<dbReference type="InterPro" id="IPR025944">
    <property type="entry name" value="Sigma_54_int_dom_CS"/>
</dbReference>
<evidence type="ECO:0000256" key="1">
    <source>
        <dbReference type="ARBA" id="ARBA00022741"/>
    </source>
</evidence>
<sequence>MWRCSDLGRSREEELLRAVLEINHHGLIEIDRNGTVLSLNPAMERMLVSGAKEAAGRPVAEVVSCRQVVATLLNVLTSGQSVAVSLALPGGEFLFHCLPVRRKDEVVGAVGELRDVTPLKRALEQKVAGQETVALLEDALENIYNGVVVVDRDARVILFNRAYCRFLGLKQEEVLGRPVWEVIENTRMHVVLQTGRAEIEEVQRIKGHDMICSRIPIYKDGRVTAAVGFVMFRDIQELYQLMRRVDRLQSELEYYQGELMRHYGARYSLDDIIGSSPRMQSLKELVRKVARSDSTVLILGESGTGKELFAHALHNASPRRTRPFVRVNCAALPESLLEAELFGYREGAFTGARKGGRTGKFEEAAGGTLFLDEIGEMPLTMQSKLLRFLQEKEIERLGDNRSIEVDVRLVAATNRNLEDMVGRGVFREDLFYRLNVVVLEIPPLRERREDIPLLVEHLLGKLSSRMGNSRKTIHPAALEYLAGYHWPGNVRELENILERALNVSTEDIITIRDLPVKPLKKAVEDLEKDMICRALEATGGNRMAAARLLGVGKTAFYEKLNRYNLRAGG</sequence>